<protein>
    <submittedName>
        <fullName evidence="1">Uncharacterized protein</fullName>
    </submittedName>
</protein>
<dbReference type="EMBL" id="AP019400">
    <property type="protein sequence ID" value="BBI32697.1"/>
    <property type="molecule type" value="Genomic_DNA"/>
</dbReference>
<dbReference type="Pfam" id="PF26595">
    <property type="entry name" value="A_ENA"/>
    <property type="match status" value="1"/>
</dbReference>
<proteinExistence type="predicted"/>
<reference evidence="1 2" key="1">
    <citation type="submission" date="2019-01" db="EMBL/GenBank/DDBJ databases">
        <title>Complete genome sequence of Cohnella hallensis HS21 isolated from Korean fir (Abies koreana) rhizospheric soil.</title>
        <authorList>
            <person name="Jiang L."/>
            <person name="Kang S.W."/>
            <person name="Kim S."/>
            <person name="Jung J."/>
            <person name="Kim C.Y."/>
            <person name="Kim D.H."/>
            <person name="Kim S.W."/>
            <person name="Lee J."/>
        </authorList>
    </citation>
    <scope>NUCLEOTIDE SEQUENCE [LARGE SCALE GENOMIC DNA]</scope>
    <source>
        <strain evidence="1 2">HS21</strain>
    </source>
</reference>
<dbReference type="KEGG" id="cohn:KCTCHS21_20960"/>
<dbReference type="AlphaFoldDB" id="A0A3T1D3L6"/>
<accession>A0A3T1D3L6</accession>
<gene>
    <name evidence="1" type="ORF">KCTCHS21_20960</name>
</gene>
<name>A0A3T1D3L6_9BACL</name>
<evidence type="ECO:0000313" key="1">
    <source>
        <dbReference type="EMBL" id="BBI32697.1"/>
    </source>
</evidence>
<keyword evidence="2" id="KW-1185">Reference proteome</keyword>
<evidence type="ECO:0000313" key="2">
    <source>
        <dbReference type="Proteomes" id="UP000289856"/>
    </source>
</evidence>
<sequence>MSDVAHVFQKKIEVIIISQANIPNITPTISITVGQTVALLLASIALEELALAHILNSEAEKIQFVLGTLPGVTPPGATISNVLAINESVRSTMQDVIKTEILLQFKLENILSNIPLTL</sequence>
<dbReference type="InterPro" id="IPR058705">
    <property type="entry name" value="A_ENA"/>
</dbReference>
<dbReference type="Proteomes" id="UP000289856">
    <property type="component" value="Chromosome"/>
</dbReference>
<organism evidence="1 2">
    <name type="scientific">Cohnella abietis</name>
    <dbReference type="NCBI Taxonomy" id="2507935"/>
    <lineage>
        <taxon>Bacteria</taxon>
        <taxon>Bacillati</taxon>
        <taxon>Bacillota</taxon>
        <taxon>Bacilli</taxon>
        <taxon>Bacillales</taxon>
        <taxon>Paenibacillaceae</taxon>
        <taxon>Cohnella</taxon>
    </lineage>
</organism>